<organism evidence="1 2">
    <name type="scientific">Mucilaginibacter gotjawali</name>
    <dbReference type="NCBI Taxonomy" id="1550579"/>
    <lineage>
        <taxon>Bacteria</taxon>
        <taxon>Pseudomonadati</taxon>
        <taxon>Bacteroidota</taxon>
        <taxon>Sphingobacteriia</taxon>
        <taxon>Sphingobacteriales</taxon>
        <taxon>Sphingobacteriaceae</taxon>
        <taxon>Mucilaginibacter</taxon>
    </lineage>
</organism>
<proteinExistence type="predicted"/>
<accession>A0A110B0Z2</accession>
<dbReference type="Proteomes" id="UP000218263">
    <property type="component" value="Chromosome"/>
</dbReference>
<reference evidence="1 2" key="1">
    <citation type="submission" date="2015-12" db="EMBL/GenBank/DDBJ databases">
        <title>Genome sequence of Mucilaginibacter gotjawali.</title>
        <authorList>
            <person name="Lee J.S."/>
            <person name="Lee K.C."/>
            <person name="Kim K.K."/>
            <person name="Lee B.W."/>
        </authorList>
    </citation>
    <scope>NUCLEOTIDE SEQUENCE [LARGE SCALE GENOMIC DNA]</scope>
    <source>
        <strain evidence="1 2">SA3-7</strain>
    </source>
</reference>
<dbReference type="KEGG" id="mgot:MgSA37_00894"/>
<gene>
    <name evidence="1" type="ORF">MgSA37_00894</name>
</gene>
<dbReference type="AlphaFoldDB" id="A0A110B0Z2"/>
<protein>
    <submittedName>
        <fullName evidence="1">Uncharacterized protein</fullName>
    </submittedName>
</protein>
<sequence length="81" mass="8889">MNLAKINLIAYKAVCIICCAAFLFIGLKILSDNLYVKGMVSLICAAIFSLIMFQKPALRTWLQVIAVIITGVMIIGELARI</sequence>
<dbReference type="EMBL" id="AP017313">
    <property type="protein sequence ID" value="BAU52731.1"/>
    <property type="molecule type" value="Genomic_DNA"/>
</dbReference>
<name>A0A110B0Z2_9SPHI</name>
<evidence type="ECO:0000313" key="1">
    <source>
        <dbReference type="EMBL" id="BAU52731.1"/>
    </source>
</evidence>
<dbReference type="OrthoDB" id="9971419at2"/>
<keyword evidence="2" id="KW-1185">Reference proteome</keyword>
<dbReference type="RefSeq" id="WP_096350022.1">
    <property type="nucleotide sequence ID" value="NZ_AP017313.1"/>
</dbReference>
<evidence type="ECO:0000313" key="2">
    <source>
        <dbReference type="Proteomes" id="UP000218263"/>
    </source>
</evidence>